<protein>
    <submittedName>
        <fullName evidence="1">Uncharacterized protein</fullName>
    </submittedName>
</protein>
<dbReference type="EMBL" id="SNYF01000011">
    <property type="protein sequence ID" value="TDQ13545.1"/>
    <property type="molecule type" value="Genomic_DNA"/>
</dbReference>
<accession>A0A4R6T1I4</accession>
<dbReference type="OrthoDB" id="839653at2"/>
<evidence type="ECO:0000313" key="2">
    <source>
        <dbReference type="Proteomes" id="UP000294535"/>
    </source>
</evidence>
<dbReference type="AlphaFoldDB" id="A0A4R6T1I4"/>
<sequence>MNVEKMEKVIPSVVEKLEKIKQTELASELSWCWVSFKNDSNPVGLIEKSGKALAAFAEAREKNAKAVAKKLVEDFEKALA</sequence>
<gene>
    <name evidence="1" type="ORF">DFQ04_3580</name>
</gene>
<name>A0A4R6T1I4_9BACT</name>
<proteinExistence type="predicted"/>
<dbReference type="Proteomes" id="UP000294535">
    <property type="component" value="Unassembled WGS sequence"/>
</dbReference>
<keyword evidence="2" id="KW-1185">Reference proteome</keyword>
<organism evidence="1 2">
    <name type="scientific">Algoriphagus boseongensis</name>
    <dbReference type="NCBI Taxonomy" id="1442587"/>
    <lineage>
        <taxon>Bacteria</taxon>
        <taxon>Pseudomonadati</taxon>
        <taxon>Bacteroidota</taxon>
        <taxon>Cytophagia</taxon>
        <taxon>Cytophagales</taxon>
        <taxon>Cyclobacteriaceae</taxon>
        <taxon>Algoriphagus</taxon>
    </lineage>
</organism>
<comment type="caution">
    <text evidence="1">The sequence shown here is derived from an EMBL/GenBank/DDBJ whole genome shotgun (WGS) entry which is preliminary data.</text>
</comment>
<reference evidence="1 2" key="1">
    <citation type="submission" date="2019-03" db="EMBL/GenBank/DDBJ databases">
        <title>Genomic Encyclopedia of Type Strains, Phase III (KMG-III): the genomes of soil and plant-associated and newly described type strains.</title>
        <authorList>
            <person name="Whitman W."/>
        </authorList>
    </citation>
    <scope>NUCLEOTIDE SEQUENCE [LARGE SCALE GENOMIC DNA]</scope>
    <source>
        <strain evidence="1 2">CECT 8446</strain>
    </source>
</reference>
<evidence type="ECO:0000313" key="1">
    <source>
        <dbReference type="EMBL" id="TDQ13545.1"/>
    </source>
</evidence>